<dbReference type="AlphaFoldDB" id="A0A103XL05"/>
<proteinExistence type="predicted"/>
<dbReference type="Gene3D" id="1.10.510.10">
    <property type="entry name" value="Transferase(Phosphotransferase) domain 1"/>
    <property type="match status" value="1"/>
</dbReference>
<evidence type="ECO:0000313" key="10">
    <source>
        <dbReference type="Proteomes" id="UP000243975"/>
    </source>
</evidence>
<protein>
    <recommendedName>
        <fullName evidence="1">non-specific serine/threonine protein kinase</fullName>
        <ecNumber evidence="1">2.7.11.1</ecNumber>
    </recommendedName>
</protein>
<dbReference type="Proteomes" id="UP000243975">
    <property type="component" value="Unassembled WGS sequence"/>
</dbReference>
<comment type="caution">
    <text evidence="9">The sequence shown here is derived from an EMBL/GenBank/DDBJ whole genome shotgun (WGS) entry which is preliminary data.</text>
</comment>
<evidence type="ECO:0000256" key="3">
    <source>
        <dbReference type="ARBA" id="ARBA00022679"/>
    </source>
</evidence>
<evidence type="ECO:0000256" key="2">
    <source>
        <dbReference type="ARBA" id="ARBA00022527"/>
    </source>
</evidence>
<dbReference type="SUPFAM" id="SSF56112">
    <property type="entry name" value="Protein kinase-like (PK-like)"/>
    <property type="match status" value="1"/>
</dbReference>
<comment type="catalytic activity">
    <reaction evidence="7">
        <text>L-threonyl-[protein] + ATP = O-phospho-L-threonyl-[protein] + ADP + H(+)</text>
        <dbReference type="Rhea" id="RHEA:46608"/>
        <dbReference type="Rhea" id="RHEA-COMP:11060"/>
        <dbReference type="Rhea" id="RHEA-COMP:11605"/>
        <dbReference type="ChEBI" id="CHEBI:15378"/>
        <dbReference type="ChEBI" id="CHEBI:30013"/>
        <dbReference type="ChEBI" id="CHEBI:30616"/>
        <dbReference type="ChEBI" id="CHEBI:61977"/>
        <dbReference type="ChEBI" id="CHEBI:456216"/>
        <dbReference type="EC" id="2.7.11.1"/>
    </reaction>
</comment>
<evidence type="ECO:0000256" key="6">
    <source>
        <dbReference type="ARBA" id="ARBA00022840"/>
    </source>
</evidence>
<dbReference type="PANTHER" id="PTHR48005">
    <property type="entry name" value="LEUCINE RICH REPEAT KINASE 2"/>
    <property type="match status" value="1"/>
</dbReference>
<sequence>MSNGSLASFVYNEDEHTLNWEEIKTSNARDISHGIEDVYDGRNSSLTDTHGYIDPVYISTNKFTTKSDICSFGIILLELIKAIHPYQNLMEYVNLAS</sequence>
<evidence type="ECO:0000256" key="1">
    <source>
        <dbReference type="ARBA" id="ARBA00012513"/>
    </source>
</evidence>
<dbReference type="InterPro" id="IPR011009">
    <property type="entry name" value="Kinase-like_dom_sf"/>
</dbReference>
<organism evidence="9 10">
    <name type="scientific">Cynara cardunculus var. scolymus</name>
    <name type="common">Globe artichoke</name>
    <name type="synonym">Cynara scolymus</name>
    <dbReference type="NCBI Taxonomy" id="59895"/>
    <lineage>
        <taxon>Eukaryota</taxon>
        <taxon>Viridiplantae</taxon>
        <taxon>Streptophyta</taxon>
        <taxon>Embryophyta</taxon>
        <taxon>Tracheophyta</taxon>
        <taxon>Spermatophyta</taxon>
        <taxon>Magnoliopsida</taxon>
        <taxon>eudicotyledons</taxon>
        <taxon>Gunneridae</taxon>
        <taxon>Pentapetalae</taxon>
        <taxon>asterids</taxon>
        <taxon>campanulids</taxon>
        <taxon>Asterales</taxon>
        <taxon>Asteraceae</taxon>
        <taxon>Carduoideae</taxon>
        <taxon>Cardueae</taxon>
        <taxon>Carduinae</taxon>
        <taxon>Cynara</taxon>
    </lineage>
</organism>
<reference evidence="9 10" key="1">
    <citation type="journal article" date="2016" name="Sci. Rep.">
        <title>The genome sequence of the outbreeding globe artichoke constructed de novo incorporating a phase-aware low-pass sequencing strategy of F1 progeny.</title>
        <authorList>
            <person name="Scaglione D."/>
            <person name="Reyes-Chin-Wo S."/>
            <person name="Acquadro A."/>
            <person name="Froenicke L."/>
            <person name="Portis E."/>
            <person name="Beitel C."/>
            <person name="Tirone M."/>
            <person name="Mauro R."/>
            <person name="Lo Monaco A."/>
            <person name="Mauromicale G."/>
            <person name="Faccioli P."/>
            <person name="Cattivelli L."/>
            <person name="Rieseberg L."/>
            <person name="Michelmore R."/>
            <person name="Lanteri S."/>
        </authorList>
    </citation>
    <scope>NUCLEOTIDE SEQUENCE [LARGE SCALE GENOMIC DNA]</scope>
    <source>
        <strain evidence="9">2C</strain>
    </source>
</reference>
<dbReference type="GO" id="GO:0004674">
    <property type="term" value="F:protein serine/threonine kinase activity"/>
    <property type="evidence" value="ECO:0007669"/>
    <property type="project" value="UniProtKB-KW"/>
</dbReference>
<keyword evidence="4" id="KW-0547">Nucleotide-binding</keyword>
<accession>A0A103XL05</accession>
<evidence type="ECO:0000313" key="9">
    <source>
        <dbReference type="EMBL" id="KVH92659.1"/>
    </source>
</evidence>
<gene>
    <name evidence="9" type="ORF">Ccrd_005340</name>
</gene>
<dbReference type="EC" id="2.7.11.1" evidence="1"/>
<name>A0A103XL05_CYNCS</name>
<keyword evidence="3" id="KW-0808">Transferase</keyword>
<dbReference type="EMBL" id="LEKV01004811">
    <property type="protein sequence ID" value="KVH92659.1"/>
    <property type="molecule type" value="Genomic_DNA"/>
</dbReference>
<dbReference type="InterPro" id="IPR051420">
    <property type="entry name" value="Ser_Thr_Kinases_DiverseReg"/>
</dbReference>
<evidence type="ECO:0000256" key="7">
    <source>
        <dbReference type="ARBA" id="ARBA00047899"/>
    </source>
</evidence>
<dbReference type="PANTHER" id="PTHR48005:SF95">
    <property type="entry name" value="PROTEIN KINASE DOMAIN-CONTAINING PROTEIN"/>
    <property type="match status" value="1"/>
</dbReference>
<keyword evidence="5 9" id="KW-0418">Kinase</keyword>
<dbReference type="Gramene" id="KVH92659">
    <property type="protein sequence ID" value="KVH92659"/>
    <property type="gene ID" value="Ccrd_005340"/>
</dbReference>
<keyword evidence="2" id="KW-0723">Serine/threonine-protein kinase</keyword>
<dbReference type="GO" id="GO:0005524">
    <property type="term" value="F:ATP binding"/>
    <property type="evidence" value="ECO:0007669"/>
    <property type="project" value="UniProtKB-KW"/>
</dbReference>
<evidence type="ECO:0000256" key="5">
    <source>
        <dbReference type="ARBA" id="ARBA00022777"/>
    </source>
</evidence>
<evidence type="ECO:0000256" key="4">
    <source>
        <dbReference type="ARBA" id="ARBA00022741"/>
    </source>
</evidence>
<dbReference type="STRING" id="59895.A0A103XL05"/>
<keyword evidence="10" id="KW-1185">Reference proteome</keyword>
<comment type="catalytic activity">
    <reaction evidence="8">
        <text>L-seryl-[protein] + ATP = O-phospho-L-seryl-[protein] + ADP + H(+)</text>
        <dbReference type="Rhea" id="RHEA:17989"/>
        <dbReference type="Rhea" id="RHEA-COMP:9863"/>
        <dbReference type="Rhea" id="RHEA-COMP:11604"/>
        <dbReference type="ChEBI" id="CHEBI:15378"/>
        <dbReference type="ChEBI" id="CHEBI:29999"/>
        <dbReference type="ChEBI" id="CHEBI:30616"/>
        <dbReference type="ChEBI" id="CHEBI:83421"/>
        <dbReference type="ChEBI" id="CHEBI:456216"/>
        <dbReference type="EC" id="2.7.11.1"/>
    </reaction>
</comment>
<evidence type="ECO:0000256" key="8">
    <source>
        <dbReference type="ARBA" id="ARBA00048679"/>
    </source>
</evidence>
<keyword evidence="6" id="KW-0067">ATP-binding</keyword>